<dbReference type="Gene3D" id="3.40.50.1820">
    <property type="entry name" value="alpha/beta hydrolase"/>
    <property type="match status" value="1"/>
</dbReference>
<dbReference type="Proteomes" id="UP000467124">
    <property type="component" value="Unassembled WGS sequence"/>
</dbReference>
<comment type="caution">
    <text evidence="3">The sequence shown here is derived from an EMBL/GenBank/DDBJ whole genome shotgun (WGS) entry which is preliminary data.</text>
</comment>
<keyword evidence="5" id="KW-1185">Reference proteome</keyword>
<dbReference type="RefSeq" id="WP_014910005.1">
    <property type="nucleotide sequence ID" value="NZ_BAZE01000002.1"/>
</dbReference>
<gene>
    <name evidence="3" type="ORF">GTW20_24255</name>
    <name evidence="2" type="ORF">VSQ78_25225</name>
</gene>
<dbReference type="PANTHER" id="PTHR43798">
    <property type="entry name" value="MONOACYLGLYCEROL LIPASE"/>
    <property type="match status" value="1"/>
</dbReference>
<dbReference type="InterPro" id="IPR050266">
    <property type="entry name" value="AB_hydrolase_sf"/>
</dbReference>
<dbReference type="OMA" id="YIAFEIM"/>
<evidence type="ECO:0000259" key="1">
    <source>
        <dbReference type="Pfam" id="PF00561"/>
    </source>
</evidence>
<organism evidence="3 4">
    <name type="scientific">Nocardiopsis alba</name>
    <dbReference type="NCBI Taxonomy" id="53437"/>
    <lineage>
        <taxon>Bacteria</taxon>
        <taxon>Bacillati</taxon>
        <taxon>Actinomycetota</taxon>
        <taxon>Actinomycetes</taxon>
        <taxon>Streptosporangiales</taxon>
        <taxon>Nocardiopsidaceae</taxon>
        <taxon>Nocardiopsis</taxon>
    </lineage>
</organism>
<keyword evidence="3" id="KW-0378">Hydrolase</keyword>
<feature type="domain" description="AB hydrolase-1" evidence="1">
    <location>
        <begin position="34"/>
        <end position="263"/>
    </location>
</feature>
<protein>
    <submittedName>
        <fullName evidence="3">Alpha/beta fold hydrolase</fullName>
    </submittedName>
</protein>
<accession>A0A7K2IZ84</accession>
<dbReference type="Proteomes" id="UP001585053">
    <property type="component" value="Unassembled WGS sequence"/>
</dbReference>
<name>A0A7K2IZ84_9ACTN</name>
<dbReference type="InterPro" id="IPR000639">
    <property type="entry name" value="Epox_hydrolase-like"/>
</dbReference>
<dbReference type="EMBL" id="JAYMRS010000017">
    <property type="protein sequence ID" value="MFB8771017.1"/>
    <property type="molecule type" value="Genomic_DNA"/>
</dbReference>
<evidence type="ECO:0000313" key="5">
    <source>
        <dbReference type="Proteomes" id="UP001585053"/>
    </source>
</evidence>
<proteinExistence type="predicted"/>
<evidence type="ECO:0000313" key="4">
    <source>
        <dbReference type="Proteomes" id="UP000467124"/>
    </source>
</evidence>
<dbReference type="GO" id="GO:0016787">
    <property type="term" value="F:hydrolase activity"/>
    <property type="evidence" value="ECO:0007669"/>
    <property type="project" value="UniProtKB-KW"/>
</dbReference>
<dbReference type="InterPro" id="IPR029058">
    <property type="entry name" value="AB_hydrolase_fold"/>
</dbReference>
<dbReference type="InterPro" id="IPR000073">
    <property type="entry name" value="AB_hydrolase_1"/>
</dbReference>
<reference evidence="3 4" key="1">
    <citation type="journal article" date="2019" name="Nat. Commun.">
        <title>The antimicrobial potential of Streptomyces from insect microbiomes.</title>
        <authorList>
            <person name="Chevrette M.G."/>
            <person name="Carlson C.M."/>
            <person name="Ortega H.E."/>
            <person name="Thomas C."/>
            <person name="Ananiev G.E."/>
            <person name="Barns K.J."/>
            <person name="Book A.J."/>
            <person name="Cagnazzo J."/>
            <person name="Carlos C."/>
            <person name="Flanigan W."/>
            <person name="Grubbs K.J."/>
            <person name="Horn H.A."/>
            <person name="Hoffmann F.M."/>
            <person name="Klassen J.L."/>
            <person name="Knack J.J."/>
            <person name="Lewin G.R."/>
            <person name="McDonald B.R."/>
            <person name="Muller L."/>
            <person name="Melo W.G.P."/>
            <person name="Pinto-Tomas A.A."/>
            <person name="Schmitz A."/>
            <person name="Wendt-Pienkowski E."/>
            <person name="Wildman S."/>
            <person name="Zhao M."/>
            <person name="Zhang F."/>
            <person name="Bugni T.S."/>
            <person name="Andes D.R."/>
            <person name="Pupo M.T."/>
            <person name="Currie C.R."/>
        </authorList>
    </citation>
    <scope>NUCLEOTIDE SEQUENCE [LARGE SCALE GENOMIC DNA]</scope>
    <source>
        <strain evidence="3 4">SID5840</strain>
    </source>
</reference>
<dbReference type="PRINTS" id="PR00412">
    <property type="entry name" value="EPOXHYDRLASE"/>
</dbReference>
<dbReference type="AlphaFoldDB" id="A0A7K2IZ84"/>
<dbReference type="Pfam" id="PF00561">
    <property type="entry name" value="Abhydrolase_1"/>
    <property type="match status" value="1"/>
</dbReference>
<reference evidence="2 5" key="2">
    <citation type="submission" date="2024-01" db="EMBL/GenBank/DDBJ databases">
        <title>Genome mining of biosynthetic gene clusters to explore secondary metabolites of Streptomyces sp.</title>
        <authorList>
            <person name="Baig A."/>
            <person name="Ajitkumar Shintre N."/>
            <person name="Kumar H."/>
            <person name="Anbarasu A."/>
            <person name="Ramaiah S."/>
        </authorList>
    </citation>
    <scope>NUCLEOTIDE SEQUENCE [LARGE SCALE GENOMIC DNA]</scope>
    <source>
        <strain evidence="2 5">A01</strain>
    </source>
</reference>
<dbReference type="SUPFAM" id="SSF53474">
    <property type="entry name" value="alpha/beta-Hydrolases"/>
    <property type="match status" value="1"/>
</dbReference>
<sequence>MTYQTTNTANHDGPDTVSVRGVRVGYTDRGAGCPVLFIHGHPFDRTMWDPQVKALAGRGYRAIVPDLRGYGRSTVVPGITFLDSFARDLAALLDHLGLDVVNVVGLSMGGQVALEMYRLFPDRIDSLALVATNPLPETEEGRASRRRLADRFRKEGMRGYADEMLVGMMTAENVHDLPEVADHVRSMMYASPPEGAAAAQLGRAERPDHVPLLKRISAPTLLMVGRHDGFTPPEGAELMHVRIPDSIVEIIEGAGHLPNLERPERFNELLRRFLERARTRSRAL</sequence>
<dbReference type="EMBL" id="WWHY01000001">
    <property type="protein sequence ID" value="MYR35290.1"/>
    <property type="molecule type" value="Genomic_DNA"/>
</dbReference>
<evidence type="ECO:0000313" key="2">
    <source>
        <dbReference type="EMBL" id="MFB8771017.1"/>
    </source>
</evidence>
<dbReference type="PRINTS" id="PR00111">
    <property type="entry name" value="ABHYDROLASE"/>
</dbReference>
<dbReference type="GeneID" id="91390272"/>
<evidence type="ECO:0000313" key="3">
    <source>
        <dbReference type="EMBL" id="MYR35290.1"/>
    </source>
</evidence>